<gene>
    <name evidence="1" type="ORF">SR858_01980</name>
</gene>
<protein>
    <recommendedName>
        <fullName evidence="3">Transmembrane protein</fullName>
    </recommendedName>
</protein>
<evidence type="ECO:0008006" key="3">
    <source>
        <dbReference type="Google" id="ProtNLM"/>
    </source>
</evidence>
<dbReference type="RefSeq" id="WP_019924478.1">
    <property type="nucleotide sequence ID" value="NZ_CP140152.1"/>
</dbReference>
<evidence type="ECO:0000313" key="1">
    <source>
        <dbReference type="EMBL" id="WQH05120.1"/>
    </source>
</evidence>
<dbReference type="PROSITE" id="PS51257">
    <property type="entry name" value="PROKAR_LIPOPROTEIN"/>
    <property type="match status" value="1"/>
</dbReference>
<sequence>MNTRLLAVPLLALVLSACDPHYNWRDYRSKDAPYNVLLPGKPATHARDVRLGELPVRMTMTAAEVDDVVFAVGSAELTDAAQAPAALLAMQTALARNIGATITSQSTSQATVADGAQTTVSTEAKGVRNGEPTLLIGRFIARDRRVYQVVVMGAERHIAREQVATFLDSFKLQ</sequence>
<keyword evidence="2" id="KW-1185">Reference proteome</keyword>
<dbReference type="EMBL" id="CP140152">
    <property type="protein sequence ID" value="WQH05120.1"/>
    <property type="molecule type" value="Genomic_DNA"/>
</dbReference>
<dbReference type="GeneID" id="43166016"/>
<proteinExistence type="predicted"/>
<dbReference type="Proteomes" id="UP001326110">
    <property type="component" value="Chromosome"/>
</dbReference>
<name>A0ABZ0Y1A5_9BURK</name>
<accession>A0ABZ0Y1A5</accession>
<evidence type="ECO:0000313" key="2">
    <source>
        <dbReference type="Proteomes" id="UP001326110"/>
    </source>
</evidence>
<organism evidence="1 2">
    <name type="scientific">Duganella zoogloeoides</name>
    <dbReference type="NCBI Taxonomy" id="75659"/>
    <lineage>
        <taxon>Bacteria</taxon>
        <taxon>Pseudomonadati</taxon>
        <taxon>Pseudomonadota</taxon>
        <taxon>Betaproteobacteria</taxon>
        <taxon>Burkholderiales</taxon>
        <taxon>Oxalobacteraceae</taxon>
        <taxon>Telluria group</taxon>
        <taxon>Duganella</taxon>
    </lineage>
</organism>
<reference evidence="1 2" key="1">
    <citation type="submission" date="2023-11" db="EMBL/GenBank/DDBJ databases">
        <title>MicrobeMod: A computational toolkit for identifying prokaryotic methylation and restriction-modification with nanopore sequencing.</title>
        <authorList>
            <person name="Crits-Christoph A."/>
            <person name="Kang S.C."/>
            <person name="Lee H."/>
            <person name="Ostrov N."/>
        </authorList>
    </citation>
    <scope>NUCLEOTIDE SEQUENCE [LARGE SCALE GENOMIC DNA]</scope>
    <source>
        <strain evidence="1 2">ATCC 25935</strain>
    </source>
</reference>